<evidence type="ECO:0000256" key="5">
    <source>
        <dbReference type="ARBA" id="ARBA00022840"/>
    </source>
</evidence>
<name>A0A1D2A203_AUXPR</name>
<dbReference type="Pfam" id="PF01923">
    <property type="entry name" value="Cob_adeno_trans"/>
    <property type="match status" value="1"/>
</dbReference>
<dbReference type="InterPro" id="IPR036451">
    <property type="entry name" value="CblAdoTrfase-like_sf"/>
</dbReference>
<dbReference type="GO" id="GO:0008817">
    <property type="term" value="F:corrinoid adenosyltransferase activity"/>
    <property type="evidence" value="ECO:0007669"/>
    <property type="project" value="TreeGrafter"/>
</dbReference>
<keyword evidence="5 10" id="KW-0067">ATP-binding</keyword>
<dbReference type="AlphaFoldDB" id="A0A1D2A203"/>
<evidence type="ECO:0000313" key="12">
    <source>
        <dbReference type="EMBL" id="JAT73236.1"/>
    </source>
</evidence>
<dbReference type="GO" id="GO:0005524">
    <property type="term" value="F:ATP binding"/>
    <property type="evidence" value="ECO:0007669"/>
    <property type="project" value="UniProtKB-UniRule"/>
</dbReference>
<dbReference type="NCBIfam" id="TIGR00636">
    <property type="entry name" value="PduO_Nterm"/>
    <property type="match status" value="1"/>
</dbReference>
<dbReference type="PANTHER" id="PTHR12213:SF0">
    <property type="entry name" value="CORRINOID ADENOSYLTRANSFERASE MMAB"/>
    <property type="match status" value="1"/>
</dbReference>
<dbReference type="SUPFAM" id="SSF89028">
    <property type="entry name" value="Cobalamin adenosyltransferase-like"/>
    <property type="match status" value="1"/>
</dbReference>
<reference evidence="12" key="1">
    <citation type="submission" date="2015-08" db="EMBL/GenBank/DDBJ databases">
        <authorList>
            <person name="Babu N.S."/>
            <person name="Beckwith C.J."/>
            <person name="Beseler K.G."/>
            <person name="Brison A."/>
            <person name="Carone J.V."/>
            <person name="Caskin T.P."/>
            <person name="Diamond M."/>
            <person name="Durham M.E."/>
            <person name="Foxe J.M."/>
            <person name="Go M."/>
            <person name="Henderson B.A."/>
            <person name="Jones I.B."/>
            <person name="McGettigan J.A."/>
            <person name="Micheletti S.J."/>
            <person name="Nasrallah M.E."/>
            <person name="Ortiz D."/>
            <person name="Piller C.R."/>
            <person name="Privatt S.R."/>
            <person name="Schneider S.L."/>
            <person name="Sharp S."/>
            <person name="Smith T.C."/>
            <person name="Stanton J.D."/>
            <person name="Ullery H.E."/>
            <person name="Wilson R.J."/>
            <person name="Serrano M.G."/>
            <person name="Buck G."/>
            <person name="Lee V."/>
            <person name="Wang Y."/>
            <person name="Carvalho R."/>
            <person name="Voegtly L."/>
            <person name="Shi R."/>
            <person name="Duckworth R."/>
            <person name="Johnson A."/>
            <person name="Loviza R."/>
            <person name="Walstead R."/>
            <person name="Shah Z."/>
            <person name="Kiflezghi M."/>
            <person name="Wade K."/>
            <person name="Ball S.L."/>
            <person name="Bradley K.W."/>
            <person name="Asai D.J."/>
            <person name="Bowman C.A."/>
            <person name="Russell D.A."/>
            <person name="Pope W.H."/>
            <person name="Jacobs-Sera D."/>
            <person name="Hendrix R.W."/>
            <person name="Hatfull G.F."/>
        </authorList>
    </citation>
    <scope>NUCLEOTIDE SEQUENCE</scope>
</reference>
<dbReference type="InterPro" id="IPR029499">
    <property type="entry name" value="PduO-typ"/>
</dbReference>
<evidence type="ECO:0000256" key="1">
    <source>
        <dbReference type="ARBA" id="ARBA00007487"/>
    </source>
</evidence>
<evidence type="ECO:0000256" key="4">
    <source>
        <dbReference type="ARBA" id="ARBA00022741"/>
    </source>
</evidence>
<dbReference type="EMBL" id="GDKF01005386">
    <property type="protein sequence ID" value="JAT73236.1"/>
    <property type="molecule type" value="Transcribed_RNA"/>
</dbReference>
<dbReference type="FunFam" id="1.20.1200.10:FF:000001">
    <property type="entry name" value="Cob(I)yrinic acid a,c-diamide adenosyltransferase"/>
    <property type="match status" value="1"/>
</dbReference>
<evidence type="ECO:0000256" key="10">
    <source>
        <dbReference type="RuleBase" id="RU366026"/>
    </source>
</evidence>
<gene>
    <name evidence="12" type="ORF">g.72322</name>
</gene>
<evidence type="ECO:0000256" key="2">
    <source>
        <dbReference type="ARBA" id="ARBA00011233"/>
    </source>
</evidence>
<dbReference type="Gene3D" id="1.20.1200.10">
    <property type="entry name" value="Cobalamin adenosyltransferase-like"/>
    <property type="match status" value="1"/>
</dbReference>
<protein>
    <recommendedName>
        <fullName evidence="8">Corrinoid adenosyltransferase MMAB</fullName>
    </recommendedName>
    <alternativeName>
        <fullName evidence="9">ATP:co(I)rrinoid adenosyltransferase MMAB</fullName>
    </alternativeName>
</protein>
<comment type="catalytic activity">
    <reaction evidence="6">
        <text>cob(I)alamin-[corrinoid adenosyltransferase] + ATP = apo-[corrinoid adenosyltransferase] + adenosylcob(III)alamin + triphosphate</text>
        <dbReference type="Rhea" id="RHEA:56796"/>
        <dbReference type="Rhea" id="RHEA-COMP:14743"/>
        <dbReference type="Rhea" id="RHEA-COMP:14744"/>
        <dbReference type="ChEBI" id="CHEBI:18036"/>
        <dbReference type="ChEBI" id="CHEBI:18408"/>
        <dbReference type="ChEBI" id="CHEBI:30616"/>
        <dbReference type="ChEBI" id="CHEBI:60488"/>
        <dbReference type="ChEBI" id="CHEBI:83228"/>
    </reaction>
    <physiologicalReaction direction="left-to-right" evidence="6">
        <dbReference type="Rhea" id="RHEA:56797"/>
    </physiologicalReaction>
</comment>
<comment type="function">
    <text evidence="7">Converts cob(I)alamin to adenosylcobalamin (adenosylcob(III)alamin), a coenzyme for methylmalonyl-CoA mutase, therefore participates in the final step of the vitamin B12 conversion. Generates adenosylcobalamin (AdoCbl) and directly delivers the cofactor to MUT in a transfer that is stimulated by ATP-binding to MMAB and gated by MMAA.</text>
</comment>
<proteinExistence type="inferred from homology"/>
<accession>A0A1D2A203</accession>
<dbReference type="InterPro" id="IPR016030">
    <property type="entry name" value="CblAdoTrfase-like"/>
</dbReference>
<feature type="domain" description="Cobalamin adenosyltransferase-like" evidence="11">
    <location>
        <begin position="33"/>
        <end position="201"/>
    </location>
</feature>
<keyword evidence="4 10" id="KW-0547">Nucleotide-binding</keyword>
<dbReference type="GO" id="GO:0009235">
    <property type="term" value="P:cobalamin metabolic process"/>
    <property type="evidence" value="ECO:0007669"/>
    <property type="project" value="UniProtKB-ARBA"/>
</dbReference>
<organism evidence="12">
    <name type="scientific">Auxenochlorella protothecoides</name>
    <name type="common">Green microalga</name>
    <name type="synonym">Chlorella protothecoides</name>
    <dbReference type="NCBI Taxonomy" id="3075"/>
    <lineage>
        <taxon>Eukaryota</taxon>
        <taxon>Viridiplantae</taxon>
        <taxon>Chlorophyta</taxon>
        <taxon>core chlorophytes</taxon>
        <taxon>Trebouxiophyceae</taxon>
        <taxon>Chlorellales</taxon>
        <taxon>Chlorellaceae</taxon>
        <taxon>Auxenochlorella</taxon>
    </lineage>
</organism>
<evidence type="ECO:0000256" key="7">
    <source>
        <dbReference type="ARBA" id="ARBA00056747"/>
    </source>
</evidence>
<evidence type="ECO:0000256" key="3">
    <source>
        <dbReference type="ARBA" id="ARBA00022679"/>
    </source>
</evidence>
<sequence length="217" mass="22675">MSGLALLATGLFRRTAPSIAVRSYHSTGISMKIYTKTGDKGTSSLYTGERRAKDDATFAALGDVDELNSAIGVAGEHVRGLDPSMALQLATIQSRLLDVGSAVATPLASASEAKLRRAAFDPAHTPLLEAWIDEASAELPPLTNFILPSGGHAAAALHLARSVCRRAERAVVPLVGAGATDEAVGVYLNRLSDYLFTAARLAAKRAGAEETVYKKGA</sequence>
<comment type="subunit">
    <text evidence="2">Homotrimer.</text>
</comment>
<evidence type="ECO:0000256" key="8">
    <source>
        <dbReference type="ARBA" id="ARBA00071654"/>
    </source>
</evidence>
<evidence type="ECO:0000256" key="9">
    <source>
        <dbReference type="ARBA" id="ARBA00075216"/>
    </source>
</evidence>
<comment type="similarity">
    <text evidence="1 10">Belongs to the Cob(I)alamin adenosyltransferase family.</text>
</comment>
<dbReference type="PANTHER" id="PTHR12213">
    <property type="entry name" value="CORRINOID ADENOSYLTRANSFERASE"/>
    <property type="match status" value="1"/>
</dbReference>
<evidence type="ECO:0000259" key="11">
    <source>
        <dbReference type="Pfam" id="PF01923"/>
    </source>
</evidence>
<evidence type="ECO:0000256" key="6">
    <source>
        <dbReference type="ARBA" id="ARBA00051988"/>
    </source>
</evidence>
<keyword evidence="3 10" id="KW-0808">Transferase</keyword>